<dbReference type="InterPro" id="IPR042118">
    <property type="entry name" value="QueA_dom1"/>
</dbReference>
<dbReference type="GO" id="GO:0005737">
    <property type="term" value="C:cytoplasm"/>
    <property type="evidence" value="ECO:0007669"/>
    <property type="project" value="UniProtKB-SubCell"/>
</dbReference>
<reference evidence="6 7" key="1">
    <citation type="submission" date="2020-05" db="EMBL/GenBank/DDBJ databases">
        <title>Complete genome sequencing of Campylobacter and Arcobacter type strains.</title>
        <authorList>
            <person name="Miller W.G."/>
            <person name="Yee E."/>
        </authorList>
    </citation>
    <scope>NUCLEOTIDE SEQUENCE [LARGE SCALE GENOMIC DNA]</scope>
    <source>
        <strain evidence="6 7">CCUG 73571</strain>
    </source>
</reference>
<comment type="catalytic activity">
    <reaction evidence="5">
        <text>7-aminomethyl-7-carbaguanosine(34) in tRNA + S-adenosyl-L-methionine = epoxyqueuosine(34) in tRNA + adenine + L-methionine + 2 H(+)</text>
        <dbReference type="Rhea" id="RHEA:32155"/>
        <dbReference type="Rhea" id="RHEA-COMP:10342"/>
        <dbReference type="Rhea" id="RHEA-COMP:18582"/>
        <dbReference type="ChEBI" id="CHEBI:15378"/>
        <dbReference type="ChEBI" id="CHEBI:16708"/>
        <dbReference type="ChEBI" id="CHEBI:57844"/>
        <dbReference type="ChEBI" id="CHEBI:59789"/>
        <dbReference type="ChEBI" id="CHEBI:82833"/>
        <dbReference type="ChEBI" id="CHEBI:194443"/>
        <dbReference type="EC" id="2.4.99.17"/>
    </reaction>
</comment>
<dbReference type="GO" id="GO:0008616">
    <property type="term" value="P:tRNA queuosine(34) biosynthetic process"/>
    <property type="evidence" value="ECO:0007669"/>
    <property type="project" value="UniProtKB-UniRule"/>
</dbReference>
<dbReference type="NCBIfam" id="TIGR00113">
    <property type="entry name" value="queA"/>
    <property type="match status" value="1"/>
</dbReference>
<comment type="similarity">
    <text evidence="5">Belongs to the QueA family.</text>
</comment>
<comment type="subunit">
    <text evidence="5">Monomer.</text>
</comment>
<dbReference type="HAMAP" id="MF_00113">
    <property type="entry name" value="QueA"/>
    <property type="match status" value="1"/>
</dbReference>
<name>A0A7L5I5U2_9BACT</name>
<dbReference type="Gene3D" id="2.40.10.240">
    <property type="entry name" value="QueA-like"/>
    <property type="match status" value="1"/>
</dbReference>
<dbReference type="UniPathway" id="UPA00392"/>
<comment type="pathway">
    <text evidence="5">tRNA modification; tRNA-queuosine biosynthesis.</text>
</comment>
<comment type="function">
    <text evidence="5">Transfers and isomerizes the ribose moiety from AdoMet to the 7-aminomethyl group of 7-deazaguanine (preQ1-tRNA) to give epoxyqueuosine (oQ-tRNA).</text>
</comment>
<dbReference type="NCBIfam" id="NF001140">
    <property type="entry name" value="PRK00147.1"/>
    <property type="match status" value="1"/>
</dbReference>
<dbReference type="PANTHER" id="PTHR30307">
    <property type="entry name" value="S-ADENOSYLMETHIONINE:TRNA RIBOSYLTRANSFERASE-ISOMERASE"/>
    <property type="match status" value="1"/>
</dbReference>
<evidence type="ECO:0000256" key="1">
    <source>
        <dbReference type="ARBA" id="ARBA00022490"/>
    </source>
</evidence>
<evidence type="ECO:0000256" key="4">
    <source>
        <dbReference type="ARBA" id="ARBA00022785"/>
    </source>
</evidence>
<dbReference type="Proteomes" id="UP000509246">
    <property type="component" value="Chromosome"/>
</dbReference>
<dbReference type="EMBL" id="CP053825">
    <property type="protein sequence ID" value="QKF79640.1"/>
    <property type="molecule type" value="Genomic_DNA"/>
</dbReference>
<evidence type="ECO:0000256" key="2">
    <source>
        <dbReference type="ARBA" id="ARBA00022679"/>
    </source>
</evidence>
<dbReference type="InterPro" id="IPR003699">
    <property type="entry name" value="QueA"/>
</dbReference>
<dbReference type="InterPro" id="IPR036100">
    <property type="entry name" value="QueA_sf"/>
</dbReference>
<sequence>MKMIDKDLLLSSYDYDLPNNLIANFPILPKENAKLLVYERYKDQISHLYFKDLAKILPPCEIIFNDTKVIKARIYGNKENGSKIELFINNPLKHNDFLVQIRGKIKEGQILYFENSLKVKIKKLHDDGTREVEFFNNEKKLNHHEVFEILEKIGHIPLPPYIKRADEVQDNINYQSIFAKNQGAVAAPTASLHFNETMIDELKKTHHNIHTITLHVGAGTFKGVECENIKDHKMHSEFFYINDKTCTLINSSKKILGVGTTVTRCIEYYYRKKIKEGFCDLFLHPQNTPQRLDYLLTNFHLPKSTLIMLVASFIGREKTLEIYNEAILNKYRFYSYGDGMLII</sequence>
<gene>
    <name evidence="5 6" type="primary">queA</name>
    <name evidence="6" type="ORF">CARM_0727</name>
</gene>
<evidence type="ECO:0000256" key="3">
    <source>
        <dbReference type="ARBA" id="ARBA00022691"/>
    </source>
</evidence>
<keyword evidence="3 5" id="KW-0949">S-adenosyl-L-methionine</keyword>
<keyword evidence="1 5" id="KW-0963">Cytoplasm</keyword>
<accession>A0A7L5I5U2</accession>
<dbReference type="EC" id="2.4.99.17" evidence="5"/>
<dbReference type="RefSeq" id="WP_139425138.1">
    <property type="nucleotide sequence ID" value="NZ_CBCSFY010000001.1"/>
</dbReference>
<proteinExistence type="inferred from homology"/>
<protein>
    <recommendedName>
        <fullName evidence="5">S-adenosylmethionine:tRNA ribosyltransferase-isomerase</fullName>
        <ecNumber evidence="5">2.4.99.17</ecNumber>
    </recommendedName>
    <alternativeName>
        <fullName evidence="5">Queuosine biosynthesis protein QueA</fullName>
    </alternativeName>
</protein>
<dbReference type="AlphaFoldDB" id="A0A7L5I5U2"/>
<evidence type="ECO:0000256" key="5">
    <source>
        <dbReference type="HAMAP-Rule" id="MF_00113"/>
    </source>
</evidence>
<keyword evidence="4 5" id="KW-0671">Queuosine biosynthesis</keyword>
<dbReference type="GeneID" id="56586463"/>
<dbReference type="PANTHER" id="PTHR30307:SF0">
    <property type="entry name" value="S-ADENOSYLMETHIONINE:TRNA RIBOSYLTRANSFERASE-ISOMERASE"/>
    <property type="match status" value="1"/>
</dbReference>
<comment type="subcellular location">
    <subcellularLocation>
        <location evidence="5">Cytoplasm</location>
    </subcellularLocation>
</comment>
<dbReference type="Pfam" id="PF02547">
    <property type="entry name" value="Queuosine_synth"/>
    <property type="match status" value="1"/>
</dbReference>
<dbReference type="KEGG" id="carm:CARM_0727"/>
<dbReference type="Gene3D" id="3.40.1780.10">
    <property type="entry name" value="QueA-like"/>
    <property type="match status" value="1"/>
</dbReference>
<dbReference type="GO" id="GO:0051075">
    <property type="term" value="F:S-adenosylmethionine:tRNA ribosyltransferase-isomerase activity"/>
    <property type="evidence" value="ECO:0007669"/>
    <property type="project" value="UniProtKB-EC"/>
</dbReference>
<dbReference type="SUPFAM" id="SSF111337">
    <property type="entry name" value="QueA-like"/>
    <property type="match status" value="1"/>
</dbReference>
<dbReference type="InterPro" id="IPR042119">
    <property type="entry name" value="QueA_dom2"/>
</dbReference>
<keyword evidence="2 5" id="KW-0808">Transferase</keyword>
<evidence type="ECO:0000313" key="6">
    <source>
        <dbReference type="EMBL" id="QKF79640.1"/>
    </source>
</evidence>
<keyword evidence="6" id="KW-0413">Isomerase</keyword>
<keyword evidence="7" id="KW-1185">Reference proteome</keyword>
<keyword evidence="6" id="KW-0328">Glycosyltransferase</keyword>
<organism evidence="6 7">
    <name type="scientific">Campylobacter armoricus</name>
    <dbReference type="NCBI Taxonomy" id="2505970"/>
    <lineage>
        <taxon>Bacteria</taxon>
        <taxon>Pseudomonadati</taxon>
        <taxon>Campylobacterota</taxon>
        <taxon>Epsilonproteobacteria</taxon>
        <taxon>Campylobacterales</taxon>
        <taxon>Campylobacteraceae</taxon>
        <taxon>Campylobacter</taxon>
    </lineage>
</organism>
<evidence type="ECO:0000313" key="7">
    <source>
        <dbReference type="Proteomes" id="UP000509246"/>
    </source>
</evidence>